<feature type="region of interest" description="Disordered" evidence="1">
    <location>
        <begin position="1"/>
        <end position="25"/>
    </location>
</feature>
<reference evidence="2" key="2">
    <citation type="submission" date="2020-05" db="UniProtKB">
        <authorList>
            <consortium name="EnsemblMetazoa"/>
        </authorList>
    </citation>
    <scope>IDENTIFICATION</scope>
    <source>
        <strain evidence="2">IAEA</strain>
    </source>
</reference>
<sequence>MTNKNSGMCLATPQPKGGRRSRKQARKSLNRNKVLLYFAIISSSCDLYNHIGSENAACLECRNVMGVEDKFKTMVHNYGLLRFPQYYEIYLQFMSSITFLVNAATT</sequence>
<reference evidence="3" key="1">
    <citation type="submission" date="2014-03" db="EMBL/GenBank/DDBJ databases">
        <authorList>
            <person name="Aksoy S."/>
            <person name="Warren W."/>
            <person name="Wilson R.K."/>
        </authorList>
    </citation>
    <scope>NUCLEOTIDE SEQUENCE [LARGE SCALE GENOMIC DNA]</scope>
    <source>
        <strain evidence="3">IAEA</strain>
    </source>
</reference>
<keyword evidence="3" id="KW-1185">Reference proteome</keyword>
<dbReference type="EnsemblMetazoa" id="GPAI041515-RA">
    <property type="protein sequence ID" value="GPAI041515-PA"/>
    <property type="gene ID" value="GPAI041515"/>
</dbReference>
<evidence type="ECO:0000256" key="1">
    <source>
        <dbReference type="SAM" id="MobiDB-lite"/>
    </source>
</evidence>
<evidence type="ECO:0000313" key="2">
    <source>
        <dbReference type="EnsemblMetazoa" id="GPAI041515-PA"/>
    </source>
</evidence>
<dbReference type="AlphaFoldDB" id="A0A1B0ACT1"/>
<organism evidence="2 3">
    <name type="scientific">Glossina pallidipes</name>
    <name type="common">Tsetse fly</name>
    <dbReference type="NCBI Taxonomy" id="7398"/>
    <lineage>
        <taxon>Eukaryota</taxon>
        <taxon>Metazoa</taxon>
        <taxon>Ecdysozoa</taxon>
        <taxon>Arthropoda</taxon>
        <taxon>Hexapoda</taxon>
        <taxon>Insecta</taxon>
        <taxon>Pterygota</taxon>
        <taxon>Neoptera</taxon>
        <taxon>Endopterygota</taxon>
        <taxon>Diptera</taxon>
        <taxon>Brachycera</taxon>
        <taxon>Muscomorpha</taxon>
        <taxon>Hippoboscoidea</taxon>
        <taxon>Glossinidae</taxon>
        <taxon>Glossina</taxon>
    </lineage>
</organism>
<evidence type="ECO:0000313" key="3">
    <source>
        <dbReference type="Proteomes" id="UP000092445"/>
    </source>
</evidence>
<protein>
    <submittedName>
        <fullName evidence="2">Uncharacterized protein</fullName>
    </submittedName>
</protein>
<name>A0A1B0ACT1_GLOPL</name>
<proteinExistence type="predicted"/>
<accession>A0A1B0ACT1</accession>
<dbReference type="Proteomes" id="UP000092445">
    <property type="component" value="Unassembled WGS sequence"/>
</dbReference>
<dbReference type="VEuPathDB" id="VectorBase:GPAI041515"/>